<comment type="caution">
    <text evidence="3">The sequence shown here is derived from an EMBL/GenBank/DDBJ whole genome shotgun (WGS) entry which is preliminary data.</text>
</comment>
<evidence type="ECO:0000313" key="3">
    <source>
        <dbReference type="EMBL" id="MEW9625432.1"/>
    </source>
</evidence>
<accession>A0ABV3QS42</accession>
<dbReference type="RefSeq" id="WP_367845725.1">
    <property type="nucleotide sequence ID" value="NZ_JBFOHL010000014.1"/>
</dbReference>
<evidence type="ECO:0000259" key="2">
    <source>
        <dbReference type="Pfam" id="PF13472"/>
    </source>
</evidence>
<sequence>MKHFPCMAARWLLGAAWLLVASAAMAADGHPPAPAQWRAEIDALVAHDRANPPPQHAVLFIGSSSIRFWTPTLAQDFPGVPVIDRGFGGSAIADSTWYADRIVVPYHPALIVMYAGDNDIDEGLSPQQVADDFRAFVARVRRGLPGVPVAYVSIKPSLARWPLWPRMREANGLIRRWASTQRDVRFVDVAPRMLDARGRPQPRLFRADGLHMSPAGYAIWIAALKPVLADYGFHVVAPAAHAPK</sequence>
<dbReference type="Gene3D" id="3.40.50.1110">
    <property type="entry name" value="SGNH hydrolase"/>
    <property type="match status" value="1"/>
</dbReference>
<dbReference type="GO" id="GO:0016787">
    <property type="term" value="F:hydrolase activity"/>
    <property type="evidence" value="ECO:0007669"/>
    <property type="project" value="UniProtKB-KW"/>
</dbReference>
<dbReference type="EMBL" id="JBFOHL010000014">
    <property type="protein sequence ID" value="MEW9625432.1"/>
    <property type="molecule type" value="Genomic_DNA"/>
</dbReference>
<dbReference type="InterPro" id="IPR013830">
    <property type="entry name" value="SGNH_hydro"/>
</dbReference>
<feature type="domain" description="SGNH hydrolase-type esterase" evidence="2">
    <location>
        <begin position="67"/>
        <end position="219"/>
    </location>
</feature>
<organism evidence="3 4">
    <name type="scientific">Rhodanobacter geophilus</name>
    <dbReference type="NCBI Taxonomy" id="3162488"/>
    <lineage>
        <taxon>Bacteria</taxon>
        <taxon>Pseudomonadati</taxon>
        <taxon>Pseudomonadota</taxon>
        <taxon>Gammaproteobacteria</taxon>
        <taxon>Lysobacterales</taxon>
        <taxon>Rhodanobacteraceae</taxon>
        <taxon>Rhodanobacter</taxon>
    </lineage>
</organism>
<dbReference type="Proteomes" id="UP001556170">
    <property type="component" value="Unassembled WGS sequence"/>
</dbReference>
<feature type="chain" id="PRO_5047340610" evidence="1">
    <location>
        <begin position="27"/>
        <end position="244"/>
    </location>
</feature>
<dbReference type="InterPro" id="IPR051532">
    <property type="entry name" value="Ester_Hydrolysis_Enzymes"/>
</dbReference>
<evidence type="ECO:0000313" key="4">
    <source>
        <dbReference type="Proteomes" id="UP001556170"/>
    </source>
</evidence>
<protein>
    <submittedName>
        <fullName evidence="3">SGNH/GDSL hydrolase family protein</fullName>
    </submittedName>
</protein>
<reference evidence="3 4" key="1">
    <citation type="submission" date="2024-06" db="EMBL/GenBank/DDBJ databases">
        <authorList>
            <person name="Woo H."/>
        </authorList>
    </citation>
    <scope>NUCLEOTIDE SEQUENCE [LARGE SCALE GENOMIC DNA]</scope>
    <source>
        <strain evidence="3 4">S2-g</strain>
    </source>
</reference>
<keyword evidence="1" id="KW-0732">Signal</keyword>
<dbReference type="CDD" id="cd04502">
    <property type="entry name" value="SGNH_hydrolase_like_7"/>
    <property type="match status" value="1"/>
</dbReference>
<dbReference type="PANTHER" id="PTHR30383">
    <property type="entry name" value="THIOESTERASE 1/PROTEASE 1/LYSOPHOSPHOLIPASE L1"/>
    <property type="match status" value="1"/>
</dbReference>
<evidence type="ECO:0000256" key="1">
    <source>
        <dbReference type="SAM" id="SignalP"/>
    </source>
</evidence>
<dbReference type="SUPFAM" id="SSF52266">
    <property type="entry name" value="SGNH hydrolase"/>
    <property type="match status" value="1"/>
</dbReference>
<name>A0ABV3QS42_9GAMM</name>
<feature type="signal peptide" evidence="1">
    <location>
        <begin position="1"/>
        <end position="26"/>
    </location>
</feature>
<keyword evidence="4" id="KW-1185">Reference proteome</keyword>
<dbReference type="PANTHER" id="PTHR30383:SF5">
    <property type="entry name" value="SGNH HYDROLASE-TYPE ESTERASE DOMAIN-CONTAINING PROTEIN"/>
    <property type="match status" value="1"/>
</dbReference>
<keyword evidence="3" id="KW-0378">Hydrolase</keyword>
<dbReference type="InterPro" id="IPR036514">
    <property type="entry name" value="SGNH_hydro_sf"/>
</dbReference>
<dbReference type="Pfam" id="PF13472">
    <property type="entry name" value="Lipase_GDSL_2"/>
    <property type="match status" value="1"/>
</dbReference>
<proteinExistence type="predicted"/>
<gene>
    <name evidence="3" type="ORF">ABQJ56_14480</name>
</gene>